<dbReference type="NCBIfam" id="TIGR02165">
    <property type="entry name" value="cas5_6_GSU0054"/>
    <property type="match status" value="1"/>
</dbReference>
<dbReference type="EMBL" id="MGDD01000299">
    <property type="protein sequence ID" value="OGL42917.1"/>
    <property type="molecule type" value="Genomic_DNA"/>
</dbReference>
<accession>A0A1F7RPU3</accession>
<protein>
    <submittedName>
        <fullName evidence="1">Type I-U CRISPR-associated protein Cas5/Cas6</fullName>
    </submittedName>
</protein>
<comment type="caution">
    <text evidence="1">The sequence shown here is derived from an EMBL/GenBank/DDBJ whole genome shotgun (WGS) entry which is preliminary data.</text>
</comment>
<organism evidence="1 2">
    <name type="scientific">Candidatus Schekmanbacteria bacterium RBG_13_48_7</name>
    <dbReference type="NCBI Taxonomy" id="1817878"/>
    <lineage>
        <taxon>Bacteria</taxon>
        <taxon>Candidatus Schekmaniibacteriota</taxon>
    </lineage>
</organism>
<feature type="non-terminal residue" evidence="1">
    <location>
        <position position="1"/>
    </location>
</feature>
<reference evidence="1 2" key="1">
    <citation type="journal article" date="2016" name="Nat. Commun.">
        <title>Thousands of microbial genomes shed light on interconnected biogeochemical processes in an aquifer system.</title>
        <authorList>
            <person name="Anantharaman K."/>
            <person name="Brown C.T."/>
            <person name="Hug L.A."/>
            <person name="Sharon I."/>
            <person name="Castelle C.J."/>
            <person name="Probst A.J."/>
            <person name="Thomas B.C."/>
            <person name="Singh A."/>
            <person name="Wilkins M.J."/>
            <person name="Karaoz U."/>
            <person name="Brodie E.L."/>
            <person name="Williams K.H."/>
            <person name="Hubbard S.S."/>
            <person name="Banfield J.F."/>
        </authorList>
    </citation>
    <scope>NUCLEOTIDE SEQUENCE [LARGE SCALE GENOMIC DNA]</scope>
</reference>
<evidence type="ECO:0000313" key="2">
    <source>
        <dbReference type="Proteomes" id="UP000179266"/>
    </source>
</evidence>
<dbReference type="Proteomes" id="UP000179266">
    <property type="component" value="Unassembled WGS sequence"/>
</dbReference>
<dbReference type="AlphaFoldDB" id="A0A1F7RPU3"/>
<gene>
    <name evidence="1" type="ORF">A2161_02475</name>
</gene>
<sequence length="144" mass="16438">PLYLCLQGIGYPDDFNSFVFGKSKKWKSVTPFIMARHPKLRGETMGGVVPKKVIDSPVDQLKTELLKRGYPQIETITNEPELVLHGRKIRWLQFRRWRMKGKPPVNSIPFGFRINFCTDVQGPILAGYASHFGLGMFTPFDEAP</sequence>
<evidence type="ECO:0000313" key="1">
    <source>
        <dbReference type="EMBL" id="OGL42917.1"/>
    </source>
</evidence>
<proteinExistence type="predicted"/>
<dbReference type="InterPro" id="IPR019089">
    <property type="entry name" value="Cas_GSU0054"/>
</dbReference>
<name>A0A1F7RPU3_9BACT</name>